<dbReference type="CDD" id="cd19756">
    <property type="entry name" value="Bbox2"/>
    <property type="match status" value="1"/>
</dbReference>
<dbReference type="InterPro" id="IPR011042">
    <property type="entry name" value="6-blade_b-propeller_TolB-like"/>
</dbReference>
<evidence type="ECO:0000259" key="2">
    <source>
        <dbReference type="PROSITE" id="PS50119"/>
    </source>
</evidence>
<sequence length="552" mass="63450">MAANEVCAGCHRDNEEEIAVSWCNDCDEPVCRPCSKVHRRFVIPHDVEDIKHIPNVSKALSKTCKDHNGQKLIFFCVNHDKIVCPACLSESHKECDINHIEKAANGIKESSAIHDLKERIHNQKDVIEIMKGEYNVLSSKIGQDNEQQHERLIQLRSTIDDHLNRLEKNIDTHYNQGVDKISSNTEHLKSLAQTTQANLQDIEKAETEESEVNLFHLVKRLDTSQLSDEENIQCLENEISSLSIHQIPENFIEKVDAMFNEFSHDTHTTSLKGQQSGNKARQSQLRIHSEEKQPLNKSRTFYADVSSKFHACCFIDEKKIIVIEEQLIDKNKKLNLRIIDLKDGQALSFMVLEQYYGVYYDSICTFDRNHALIVGNACINVIDLELKKNACTILLRNKLSRCKRVTCIENNIMILCEDSMCHFISWIDYNGKSLRTLDLPYGLWDIDINDKLVYCTFSDANHVTYTSFSGVTNTCYTSLDLRERCKIAVADSMIFLLEKDRNSVYKVDINTKQRSVFLKDEITYPTHMSLDRKTKQLAVTCDEGKCLKIFKT</sequence>
<dbReference type="SUPFAM" id="SSF57845">
    <property type="entry name" value="B-box zinc-binding domain"/>
    <property type="match status" value="1"/>
</dbReference>
<feature type="domain" description="B box-type" evidence="2">
    <location>
        <begin position="59"/>
        <end position="99"/>
    </location>
</feature>
<feature type="domain" description="B box-type" evidence="2">
    <location>
        <begin position="2"/>
        <end position="50"/>
    </location>
</feature>
<keyword evidence="4" id="KW-1185">Reference proteome</keyword>
<keyword evidence="1" id="KW-0863">Zinc-finger</keyword>
<name>A0A6J8AUA6_MYTCO</name>
<keyword evidence="1" id="KW-0862">Zinc</keyword>
<dbReference type="InterPro" id="IPR000315">
    <property type="entry name" value="Znf_B-box"/>
</dbReference>
<dbReference type="PANTHER" id="PTHR25462">
    <property type="entry name" value="BONUS, ISOFORM C-RELATED"/>
    <property type="match status" value="1"/>
</dbReference>
<evidence type="ECO:0000313" key="3">
    <source>
        <dbReference type="EMBL" id="CAC5373461.1"/>
    </source>
</evidence>
<dbReference type="EMBL" id="CACVKT020001897">
    <property type="protein sequence ID" value="CAC5373461.1"/>
    <property type="molecule type" value="Genomic_DNA"/>
</dbReference>
<keyword evidence="1" id="KW-0479">Metal-binding</keyword>
<dbReference type="InterPro" id="IPR047153">
    <property type="entry name" value="TRIM45/56/19-like"/>
</dbReference>
<evidence type="ECO:0000256" key="1">
    <source>
        <dbReference type="PROSITE-ProRule" id="PRU00024"/>
    </source>
</evidence>
<dbReference type="OrthoDB" id="6132813at2759"/>
<dbReference type="AlphaFoldDB" id="A0A6J8AUA6"/>
<organism evidence="3 4">
    <name type="scientific">Mytilus coruscus</name>
    <name type="common">Sea mussel</name>
    <dbReference type="NCBI Taxonomy" id="42192"/>
    <lineage>
        <taxon>Eukaryota</taxon>
        <taxon>Metazoa</taxon>
        <taxon>Spiralia</taxon>
        <taxon>Lophotrochozoa</taxon>
        <taxon>Mollusca</taxon>
        <taxon>Bivalvia</taxon>
        <taxon>Autobranchia</taxon>
        <taxon>Pteriomorphia</taxon>
        <taxon>Mytilida</taxon>
        <taxon>Mytiloidea</taxon>
        <taxon>Mytilidae</taxon>
        <taxon>Mytilinae</taxon>
        <taxon>Mytilus</taxon>
    </lineage>
</organism>
<dbReference type="Gene3D" id="2.120.10.30">
    <property type="entry name" value="TolB, C-terminal domain"/>
    <property type="match status" value="1"/>
</dbReference>
<reference evidence="3 4" key="1">
    <citation type="submission" date="2020-06" db="EMBL/GenBank/DDBJ databases">
        <authorList>
            <person name="Li R."/>
            <person name="Bekaert M."/>
        </authorList>
    </citation>
    <scope>NUCLEOTIDE SEQUENCE [LARGE SCALE GENOMIC DNA]</scope>
    <source>
        <strain evidence="4">wild</strain>
    </source>
</reference>
<protein>
    <recommendedName>
        <fullName evidence="2">B box-type domain-containing protein</fullName>
    </recommendedName>
</protein>
<gene>
    <name evidence="3" type="ORF">MCOR_11210</name>
</gene>
<dbReference type="Proteomes" id="UP000507470">
    <property type="component" value="Unassembled WGS sequence"/>
</dbReference>
<dbReference type="PANTHER" id="PTHR25462:SF296">
    <property type="entry name" value="MEIOTIC P26, ISOFORM F"/>
    <property type="match status" value="1"/>
</dbReference>
<evidence type="ECO:0000313" key="4">
    <source>
        <dbReference type="Proteomes" id="UP000507470"/>
    </source>
</evidence>
<proteinExistence type="predicted"/>
<accession>A0A6J8AUA6</accession>
<dbReference type="PROSITE" id="PS50119">
    <property type="entry name" value="ZF_BBOX"/>
    <property type="match status" value="2"/>
</dbReference>
<dbReference type="SUPFAM" id="SSF63825">
    <property type="entry name" value="YWTD domain"/>
    <property type="match status" value="1"/>
</dbReference>
<dbReference type="GO" id="GO:0008270">
    <property type="term" value="F:zinc ion binding"/>
    <property type="evidence" value="ECO:0007669"/>
    <property type="project" value="UniProtKB-KW"/>
</dbReference>
<dbReference type="Pfam" id="PF00643">
    <property type="entry name" value="zf-B_box"/>
    <property type="match status" value="1"/>
</dbReference>
<dbReference type="Gene3D" id="3.30.160.60">
    <property type="entry name" value="Classic Zinc Finger"/>
    <property type="match status" value="1"/>
</dbReference>